<organism evidence="1 2">
    <name type="scientific">Vararia minispora EC-137</name>
    <dbReference type="NCBI Taxonomy" id="1314806"/>
    <lineage>
        <taxon>Eukaryota</taxon>
        <taxon>Fungi</taxon>
        <taxon>Dikarya</taxon>
        <taxon>Basidiomycota</taxon>
        <taxon>Agaricomycotina</taxon>
        <taxon>Agaricomycetes</taxon>
        <taxon>Russulales</taxon>
        <taxon>Lachnocladiaceae</taxon>
        <taxon>Vararia</taxon>
    </lineage>
</organism>
<dbReference type="Proteomes" id="UP000814128">
    <property type="component" value="Unassembled WGS sequence"/>
</dbReference>
<name>A0ACB8QH93_9AGAM</name>
<protein>
    <submittedName>
        <fullName evidence="1">Phosphoglycerate mutase-like protein</fullName>
    </submittedName>
</protein>
<reference evidence="1" key="2">
    <citation type="journal article" date="2022" name="New Phytol.">
        <title>Evolutionary transition to the ectomycorrhizal habit in the genomes of a hyperdiverse lineage of mushroom-forming fungi.</title>
        <authorList>
            <person name="Looney B."/>
            <person name="Miyauchi S."/>
            <person name="Morin E."/>
            <person name="Drula E."/>
            <person name="Courty P.E."/>
            <person name="Kohler A."/>
            <person name="Kuo A."/>
            <person name="LaButti K."/>
            <person name="Pangilinan J."/>
            <person name="Lipzen A."/>
            <person name="Riley R."/>
            <person name="Andreopoulos W."/>
            <person name="He G."/>
            <person name="Johnson J."/>
            <person name="Nolan M."/>
            <person name="Tritt A."/>
            <person name="Barry K.W."/>
            <person name="Grigoriev I.V."/>
            <person name="Nagy L.G."/>
            <person name="Hibbett D."/>
            <person name="Henrissat B."/>
            <person name="Matheny P.B."/>
            <person name="Labbe J."/>
            <person name="Martin F.M."/>
        </authorList>
    </citation>
    <scope>NUCLEOTIDE SEQUENCE</scope>
    <source>
        <strain evidence="1">EC-137</strain>
    </source>
</reference>
<evidence type="ECO:0000313" key="2">
    <source>
        <dbReference type="Proteomes" id="UP000814128"/>
    </source>
</evidence>
<evidence type="ECO:0000313" key="1">
    <source>
        <dbReference type="EMBL" id="KAI0031109.1"/>
    </source>
</evidence>
<keyword evidence="2" id="KW-1185">Reference proteome</keyword>
<dbReference type="EMBL" id="MU273592">
    <property type="protein sequence ID" value="KAI0031109.1"/>
    <property type="molecule type" value="Genomic_DNA"/>
</dbReference>
<accession>A0ACB8QH93</accession>
<gene>
    <name evidence="1" type="ORF">K488DRAFT_52769</name>
</gene>
<sequence length="408" mass="44164">MVNGTATGLLGVVLFARHGDRSEFFQDPLTYDPSETTLTPLGTVQENQLGHFLQDVYISADSSSHIDGIDFPVANVDQILVRADAAGEGATIVGSTAALLSGLFPPTSSFNITLANGTTVEGALGGFQFVPINTVDPDVDISLNSFTSCPNFDQHTLDFYNSPEFAAEATVAKPFLRAAKPFLGGRSINFTNMFNIFDFINVNDIHNATFHQELPPTFRAQAYGFANFHENGVFTDVIPDGIGNIAFRTILPSVFSALMDIANTSSPLKFALNGISYKPFISFFNLTGASVNNQPLFGIVDYASALALEVHAGKLEPFITVRFKNGSTDSTFHPVTLNRFGADTMRVPLDEFISTLAPDAINSTAQWCTACAQTVLRGCAACSAAKTWSLLLWEQVSRSLCRKKRRLL</sequence>
<reference evidence="1" key="1">
    <citation type="submission" date="2021-02" db="EMBL/GenBank/DDBJ databases">
        <authorList>
            <consortium name="DOE Joint Genome Institute"/>
            <person name="Ahrendt S."/>
            <person name="Looney B.P."/>
            <person name="Miyauchi S."/>
            <person name="Morin E."/>
            <person name="Drula E."/>
            <person name="Courty P.E."/>
            <person name="Chicoki N."/>
            <person name="Fauchery L."/>
            <person name="Kohler A."/>
            <person name="Kuo A."/>
            <person name="Labutti K."/>
            <person name="Pangilinan J."/>
            <person name="Lipzen A."/>
            <person name="Riley R."/>
            <person name="Andreopoulos W."/>
            <person name="He G."/>
            <person name="Johnson J."/>
            <person name="Barry K.W."/>
            <person name="Grigoriev I.V."/>
            <person name="Nagy L."/>
            <person name="Hibbett D."/>
            <person name="Henrissat B."/>
            <person name="Matheny P.B."/>
            <person name="Labbe J."/>
            <person name="Martin F."/>
        </authorList>
    </citation>
    <scope>NUCLEOTIDE SEQUENCE</scope>
    <source>
        <strain evidence="1">EC-137</strain>
    </source>
</reference>
<proteinExistence type="predicted"/>
<comment type="caution">
    <text evidence="1">The sequence shown here is derived from an EMBL/GenBank/DDBJ whole genome shotgun (WGS) entry which is preliminary data.</text>
</comment>